<dbReference type="AlphaFoldDB" id="A0A3S5AWN8"/>
<reference evidence="1" key="1">
    <citation type="submission" date="2018-11" db="EMBL/GenBank/DDBJ databases">
        <authorList>
            <consortium name="Pathogen Informatics"/>
        </authorList>
    </citation>
    <scope>NUCLEOTIDE SEQUENCE</scope>
</reference>
<protein>
    <submittedName>
        <fullName evidence="1">Uncharacterized protein</fullName>
    </submittedName>
</protein>
<dbReference type="EMBL" id="CAAALY010261796">
    <property type="protein sequence ID" value="VEL39590.1"/>
    <property type="molecule type" value="Genomic_DNA"/>
</dbReference>
<accession>A0A3S5AWN8</accession>
<gene>
    <name evidence="1" type="ORF">PXEA_LOCUS33030</name>
</gene>
<proteinExistence type="predicted"/>
<organism evidence="1 2">
    <name type="scientific">Protopolystoma xenopodis</name>
    <dbReference type="NCBI Taxonomy" id="117903"/>
    <lineage>
        <taxon>Eukaryota</taxon>
        <taxon>Metazoa</taxon>
        <taxon>Spiralia</taxon>
        <taxon>Lophotrochozoa</taxon>
        <taxon>Platyhelminthes</taxon>
        <taxon>Monogenea</taxon>
        <taxon>Polyopisthocotylea</taxon>
        <taxon>Polystomatidea</taxon>
        <taxon>Polystomatidae</taxon>
        <taxon>Protopolystoma</taxon>
    </lineage>
</organism>
<keyword evidence="2" id="KW-1185">Reference proteome</keyword>
<comment type="caution">
    <text evidence="1">The sequence shown here is derived from an EMBL/GenBank/DDBJ whole genome shotgun (WGS) entry which is preliminary data.</text>
</comment>
<evidence type="ECO:0000313" key="2">
    <source>
        <dbReference type="Proteomes" id="UP000784294"/>
    </source>
</evidence>
<evidence type="ECO:0000313" key="1">
    <source>
        <dbReference type="EMBL" id="VEL39590.1"/>
    </source>
</evidence>
<name>A0A3S5AWN8_9PLAT</name>
<sequence length="270" mass="30151">MSPLLERPQQNTSPRRRDFHSIILVAMFPRIRKQIHATRQTVAGECNAFSICSPTVHAKCSLSRSFPHSSNNATISLRAFSLIFFIHPVFYSFPLPPTFTVHLCAHQGQTVALPLTQTVAACQQAREHAGKDTRTRPCTEISASLNKASHILLHETRFQVCLSYAIPISEIVYHLSAGFFCLGLHSLSLSLSLSFAPPLPPPTPTPPTPPPPPPIYLIIPHILNRPSIQTSHSRNWTPPLDTRARPSYSKFTRIYVCRMAQVVYKCLKGE</sequence>
<dbReference type="Proteomes" id="UP000784294">
    <property type="component" value="Unassembled WGS sequence"/>
</dbReference>